<evidence type="ECO:0000256" key="3">
    <source>
        <dbReference type="ARBA" id="ARBA00022737"/>
    </source>
</evidence>
<dbReference type="InterPro" id="IPR011989">
    <property type="entry name" value="ARM-like"/>
</dbReference>
<dbReference type="GO" id="GO:0005634">
    <property type="term" value="C:nucleus"/>
    <property type="evidence" value="ECO:0007669"/>
    <property type="project" value="UniProtKB-SubCell"/>
</dbReference>
<name>A0A4R0RPP1_9APHY</name>
<evidence type="ECO:0000256" key="5">
    <source>
        <dbReference type="RuleBase" id="RU367072"/>
    </source>
</evidence>
<feature type="domain" description="MMS19 N-terminal" evidence="7">
    <location>
        <begin position="38"/>
        <end position="298"/>
    </location>
</feature>
<dbReference type="Gene3D" id="1.25.10.10">
    <property type="entry name" value="Leucine-rich Repeat Variant"/>
    <property type="match status" value="2"/>
</dbReference>
<dbReference type="InterPro" id="IPR039920">
    <property type="entry name" value="MMS19"/>
</dbReference>
<dbReference type="SUPFAM" id="SSF48371">
    <property type="entry name" value="ARM repeat"/>
    <property type="match status" value="2"/>
</dbReference>
<evidence type="ECO:0000313" key="8">
    <source>
        <dbReference type="EMBL" id="TCD69142.1"/>
    </source>
</evidence>
<dbReference type="InterPro" id="IPR024687">
    <property type="entry name" value="MMS19_C"/>
</dbReference>
<organism evidence="8 9">
    <name type="scientific">Steccherinum ochraceum</name>
    <dbReference type="NCBI Taxonomy" id="92696"/>
    <lineage>
        <taxon>Eukaryota</taxon>
        <taxon>Fungi</taxon>
        <taxon>Dikarya</taxon>
        <taxon>Basidiomycota</taxon>
        <taxon>Agaricomycotina</taxon>
        <taxon>Agaricomycetes</taxon>
        <taxon>Polyporales</taxon>
        <taxon>Steccherinaceae</taxon>
        <taxon>Steccherinum</taxon>
    </lineage>
</organism>
<feature type="domain" description="MMS19 C-terminal" evidence="6">
    <location>
        <begin position="542"/>
        <end position="996"/>
    </location>
</feature>
<keyword evidence="3" id="KW-0677">Repeat</keyword>
<comment type="caution">
    <text evidence="8">The sequence shown here is derived from an EMBL/GenBank/DDBJ whole genome shotgun (WGS) entry which is preliminary data.</text>
</comment>
<keyword evidence="9" id="KW-1185">Reference proteome</keyword>
<dbReference type="OrthoDB" id="342900at2759"/>
<comment type="subcellular location">
    <subcellularLocation>
        <location evidence="1 5">Nucleus</location>
    </subcellularLocation>
</comment>
<keyword evidence="5" id="KW-0234">DNA repair</keyword>
<keyword evidence="5" id="KW-0227">DNA damage</keyword>
<evidence type="ECO:0000313" key="9">
    <source>
        <dbReference type="Proteomes" id="UP000292702"/>
    </source>
</evidence>
<evidence type="ECO:0000259" key="7">
    <source>
        <dbReference type="Pfam" id="PF14500"/>
    </source>
</evidence>
<dbReference type="Pfam" id="PF14500">
    <property type="entry name" value="MMS19_N"/>
    <property type="match status" value="1"/>
</dbReference>
<dbReference type="GO" id="GO:0016226">
    <property type="term" value="P:iron-sulfur cluster assembly"/>
    <property type="evidence" value="ECO:0007669"/>
    <property type="project" value="UniProtKB-UniRule"/>
</dbReference>
<dbReference type="InterPro" id="IPR016024">
    <property type="entry name" value="ARM-type_fold"/>
</dbReference>
<dbReference type="PANTHER" id="PTHR12891">
    <property type="entry name" value="DNA REPAIR/TRANSCRIPTION PROTEIN MET18/MMS19"/>
    <property type="match status" value="1"/>
</dbReference>
<protein>
    <recommendedName>
        <fullName evidence="5">MMS19 nucleotide excision repair protein</fullName>
    </recommendedName>
</protein>
<dbReference type="AlphaFoldDB" id="A0A4R0RPP1"/>
<keyword evidence="4 5" id="KW-0539">Nucleus</keyword>
<dbReference type="GO" id="GO:0006281">
    <property type="term" value="P:DNA repair"/>
    <property type="evidence" value="ECO:0007669"/>
    <property type="project" value="UniProtKB-UniRule"/>
</dbReference>
<dbReference type="GO" id="GO:0097361">
    <property type="term" value="C:cytosolic [4Fe-4S] assembly targeting complex"/>
    <property type="evidence" value="ECO:0007669"/>
    <property type="project" value="UniProtKB-UniRule"/>
</dbReference>
<comment type="function">
    <text evidence="5">Key component of the cytosolic iron-sulfur protein assembly (CIA) complex, a multiprotein complex that mediates the incorporation of iron-sulfur cluster into apoproteins specifically involved in DNA metabolism and genomic integrity. In the CIA complex, MMS19 acts as an adapter between early-acting CIA components and a subset of cellular target iron-sulfur proteins.</text>
</comment>
<evidence type="ECO:0000259" key="6">
    <source>
        <dbReference type="Pfam" id="PF12460"/>
    </source>
</evidence>
<sequence>MDRIERLVKTWIATGKKEEVDATVSELLDGDGALLPVIKALGEFLVSEDEEQRRKGVEFLSLVLEQYPQEKLNRQSVKTLVTFFRGKLDDTETIIPALQGLVSLAAALNLTSQDAVDIVQSVFQHVKMKALVQAQRFKVFTIIDTLIARQRDALKGMGKPFVASYINLADGEKDPRNLMLAFAIARVLLIEFDVSSHVEDIFNITFCYFPITFRPPPGDPYGITSEDLKRNLRQCLTASPAFGPFAVPLFMEKLIAGSPTTKRDTLQTLQAALPVYGASVARTHARKLWNAVKLEIFQPTDEETEGEALKVTQVLIQTIYSSRDATPEASSDDIEGLAKDACEECIRILKEPEKSQAKPATKVLCAFMSTTPSVSRYTLAQAVPHFIRLFLDPDEASNRGPTLRLLADVIIAARDSTLVDADQGGVALSPYKDEVLGVFTVGLKAATTRKYALEGLKGLVTTDGLLSGEELGFVVHNVNEVLSDDGDEDEDVSEAILDLFAAISVITPKHISETTLPLLFAFLPDSAPQRNADAERLKYWRTLAFLKRLCVQQDLFELLVAQLLTKLDLLCVPRPTNEAADATFLEPTAAYAHSVLRTLADTLAVKVGKGDADVPKYIDRLLPRLYHLHILSSLAGSQGYEVATDARLVTVSSQIVTLVVQVQLTQRQETFAGSLFAAFFNGDAKRIAEGQPLLPDDKTFSPFSADASSFQRTLTLLFTSALVAFRKEIAIPVPDESAFLDTLLRWSIDGAATPPQREAVYLAVASVVNKRPDGLSSFLSDKLPAFWSAQAADASIFAEKRRKVISAWAQITRALLMRGHASASVFVDKLFELFEDADVNWDAARALGGLVATDKVLTKRNHAVIRMLYAQKFFNSVLPRIVEGAKSAGNPARQNAYLVALTSLIKSMPKSAYTHELPTLMPLLLRGLDLPDADIRANVIDTFLAAADSTSESKENAVISEHAASLVSTMLKNAMVKEMPSARLRVAALRYLAILPALVRYDVLHPQKATVIRELSKVLDDPKKSVRKEAVEARTNWFKFTGGTK</sequence>
<reference evidence="8 9" key="1">
    <citation type="submission" date="2018-11" db="EMBL/GenBank/DDBJ databases">
        <title>Genome assembly of Steccherinum ochraceum LE-BIN_3174, the white-rot fungus of the Steccherinaceae family (The Residual Polyporoid clade, Polyporales, Basidiomycota).</title>
        <authorList>
            <person name="Fedorova T.V."/>
            <person name="Glazunova O.A."/>
            <person name="Landesman E.O."/>
            <person name="Moiseenko K.V."/>
            <person name="Psurtseva N.V."/>
            <person name="Savinova O.S."/>
            <person name="Shakhova N.V."/>
            <person name="Tyazhelova T.V."/>
            <person name="Vasina D.V."/>
        </authorList>
    </citation>
    <scope>NUCLEOTIDE SEQUENCE [LARGE SCALE GENOMIC DNA]</scope>
    <source>
        <strain evidence="8 9">LE-BIN_3174</strain>
    </source>
</reference>
<dbReference type="PANTHER" id="PTHR12891:SF0">
    <property type="entry name" value="MMS19 NUCLEOTIDE EXCISION REPAIR PROTEIN HOMOLOG"/>
    <property type="match status" value="1"/>
</dbReference>
<dbReference type="EMBL" id="RWJN01000048">
    <property type="protein sequence ID" value="TCD69142.1"/>
    <property type="molecule type" value="Genomic_DNA"/>
</dbReference>
<accession>A0A4R0RPP1</accession>
<comment type="similarity">
    <text evidence="2 5">Belongs to the MET18/MMS19 family.</text>
</comment>
<dbReference type="Proteomes" id="UP000292702">
    <property type="component" value="Unassembled WGS sequence"/>
</dbReference>
<evidence type="ECO:0000256" key="2">
    <source>
        <dbReference type="ARBA" id="ARBA00009340"/>
    </source>
</evidence>
<dbReference type="STRING" id="92696.A0A4R0RPP1"/>
<dbReference type="GO" id="GO:0051604">
    <property type="term" value="P:protein maturation"/>
    <property type="evidence" value="ECO:0007669"/>
    <property type="project" value="UniProtKB-UniRule"/>
</dbReference>
<dbReference type="Pfam" id="PF12460">
    <property type="entry name" value="MMS19_C"/>
    <property type="match status" value="1"/>
</dbReference>
<evidence type="ECO:0000256" key="1">
    <source>
        <dbReference type="ARBA" id="ARBA00004123"/>
    </source>
</evidence>
<evidence type="ECO:0000256" key="4">
    <source>
        <dbReference type="ARBA" id="ARBA00023242"/>
    </source>
</evidence>
<proteinExistence type="inferred from homology"/>
<dbReference type="InterPro" id="IPR029240">
    <property type="entry name" value="MMS19_N"/>
</dbReference>
<gene>
    <name evidence="8" type="ORF">EIP91_008618</name>
</gene>